<dbReference type="UniPathway" id="UPA00138"/>
<reference evidence="11 12" key="1">
    <citation type="submission" date="2017-02" db="EMBL/GenBank/DDBJ databases">
        <authorList>
            <person name="Peterson S.W."/>
        </authorList>
    </citation>
    <scope>NUCLEOTIDE SEQUENCE [LARGE SCALE GENOMIC DNA]</scope>
    <source>
        <strain evidence="11 12">DSM 9653</strain>
    </source>
</reference>
<evidence type="ECO:0000256" key="5">
    <source>
        <dbReference type="ARBA" id="ARBA00022432"/>
    </source>
</evidence>
<evidence type="ECO:0000256" key="10">
    <source>
        <dbReference type="RuleBase" id="RU363013"/>
    </source>
</evidence>
<evidence type="ECO:0000313" key="11">
    <source>
        <dbReference type="EMBL" id="SKB58295.1"/>
    </source>
</evidence>
<dbReference type="EMBL" id="FUYX01000003">
    <property type="protein sequence ID" value="SKB58295.1"/>
    <property type="molecule type" value="Genomic_DNA"/>
</dbReference>
<comment type="function">
    <text evidence="9">Involved in the gluconeogenesis. Catalyzes stereospecifically the conversion of dihydroxyacetone phosphate (DHAP) to D-glyceraldehyde-3-phosphate (G3P).</text>
</comment>
<dbReference type="GO" id="GO:0004807">
    <property type="term" value="F:triose-phosphate isomerase activity"/>
    <property type="evidence" value="ECO:0007669"/>
    <property type="project" value="UniProtKB-UniRule"/>
</dbReference>
<comment type="subcellular location">
    <subcellularLocation>
        <location evidence="9 10">Cytoplasm</location>
    </subcellularLocation>
</comment>
<accession>A0A1T5CFN2</accession>
<dbReference type="Gene3D" id="3.20.20.70">
    <property type="entry name" value="Aldolase class I"/>
    <property type="match status" value="1"/>
</dbReference>
<keyword evidence="8 9" id="KW-0413">Isomerase</keyword>
<evidence type="ECO:0000256" key="2">
    <source>
        <dbReference type="ARBA" id="ARBA00004680"/>
    </source>
</evidence>
<evidence type="ECO:0000256" key="4">
    <source>
        <dbReference type="ARBA" id="ARBA00007422"/>
    </source>
</evidence>
<protein>
    <recommendedName>
        <fullName evidence="9 10">Triosephosphate isomerase</fullName>
        <shortName evidence="9">TIM</shortName>
        <shortName evidence="9">TPI</shortName>
        <ecNumber evidence="9 10">5.3.1.1</ecNumber>
    </recommendedName>
    <alternativeName>
        <fullName evidence="9">Triose-phosphate isomerase</fullName>
    </alternativeName>
</protein>
<dbReference type="InterPro" id="IPR022896">
    <property type="entry name" value="TrioseP_Isoase_bac/euk"/>
</dbReference>
<comment type="pathway">
    <text evidence="9 10">Carbohydrate biosynthesis; gluconeogenesis.</text>
</comment>
<dbReference type="GO" id="GO:0019563">
    <property type="term" value="P:glycerol catabolic process"/>
    <property type="evidence" value="ECO:0007669"/>
    <property type="project" value="TreeGrafter"/>
</dbReference>
<dbReference type="HAMAP" id="MF_00147_B">
    <property type="entry name" value="TIM_B"/>
    <property type="match status" value="1"/>
</dbReference>
<dbReference type="InterPro" id="IPR020861">
    <property type="entry name" value="Triosephosphate_isomerase_AS"/>
</dbReference>
<organism evidence="11 12">
    <name type="scientific">Bosea thiooxidans</name>
    <dbReference type="NCBI Taxonomy" id="53254"/>
    <lineage>
        <taxon>Bacteria</taxon>
        <taxon>Pseudomonadati</taxon>
        <taxon>Pseudomonadota</taxon>
        <taxon>Alphaproteobacteria</taxon>
        <taxon>Hyphomicrobiales</taxon>
        <taxon>Boseaceae</taxon>
        <taxon>Bosea</taxon>
    </lineage>
</organism>
<comment type="catalytic activity">
    <reaction evidence="9 10">
        <text>D-glyceraldehyde 3-phosphate = dihydroxyacetone phosphate</text>
        <dbReference type="Rhea" id="RHEA:18585"/>
        <dbReference type="ChEBI" id="CHEBI:57642"/>
        <dbReference type="ChEBI" id="CHEBI:59776"/>
        <dbReference type="EC" id="5.3.1.1"/>
    </reaction>
</comment>
<keyword evidence="6 9" id="KW-0963">Cytoplasm</keyword>
<sequence>MRLRQPAGVARAQEAEFRRIDVTRSIRPLVAGNWKMNGLKADLAIAAQAAKGYDTALKQAVDLAICPPATLLFAASAALIGARIATGGQDCSTQDSGAFTGETSAAMLADAGADFCIVGHSERRTLHGETNATVKAKAEAAQKALLVPIVCVGETRDEREAGKALAIVKKQLRGSVPDGSTGATLVVAYEPVWAIGTGLTPTAADVAEMHAAIRTELGRLLGKAEAAGVRLLYGGSVKPANAAELMNVAHVDGALVGGASLKAEDFLAIARACAC</sequence>
<dbReference type="Pfam" id="PF00121">
    <property type="entry name" value="TIM"/>
    <property type="match status" value="1"/>
</dbReference>
<dbReference type="InterPro" id="IPR035990">
    <property type="entry name" value="TIM_sf"/>
</dbReference>
<feature type="active site" description="Proton acceptor" evidence="9">
    <location>
        <position position="190"/>
    </location>
</feature>
<dbReference type="SUPFAM" id="SSF51351">
    <property type="entry name" value="Triosephosphate isomerase (TIM)"/>
    <property type="match status" value="1"/>
</dbReference>
<keyword evidence="7 9" id="KW-0324">Glycolysis</keyword>
<gene>
    <name evidence="9" type="primary">tpiA</name>
    <name evidence="11" type="ORF">SAMN05660750_01389</name>
</gene>
<evidence type="ECO:0000256" key="7">
    <source>
        <dbReference type="ARBA" id="ARBA00023152"/>
    </source>
</evidence>
<dbReference type="InterPro" id="IPR000652">
    <property type="entry name" value="Triosephosphate_isomerase"/>
</dbReference>
<dbReference type="UniPathway" id="UPA01066"/>
<feature type="binding site" evidence="9">
    <location>
        <position position="196"/>
    </location>
    <ligand>
        <name>substrate</name>
    </ligand>
</feature>
<evidence type="ECO:0000256" key="1">
    <source>
        <dbReference type="ARBA" id="ARBA00000148"/>
    </source>
</evidence>
<proteinExistence type="inferred from homology"/>
<dbReference type="PROSITE" id="PS51440">
    <property type="entry name" value="TIM_2"/>
    <property type="match status" value="1"/>
</dbReference>
<evidence type="ECO:0000256" key="6">
    <source>
        <dbReference type="ARBA" id="ARBA00022490"/>
    </source>
</evidence>
<comment type="pathway">
    <text evidence="3">Carbohydrate metabolism; erythritol degradation.</text>
</comment>
<dbReference type="InterPro" id="IPR013785">
    <property type="entry name" value="Aldolase_TIM"/>
</dbReference>
<feature type="binding site" evidence="9">
    <location>
        <begin position="33"/>
        <end position="35"/>
    </location>
    <ligand>
        <name>substrate</name>
    </ligand>
</feature>
<dbReference type="GO" id="GO:0006094">
    <property type="term" value="P:gluconeogenesis"/>
    <property type="evidence" value="ECO:0007669"/>
    <property type="project" value="UniProtKB-UniRule"/>
</dbReference>
<comment type="similarity">
    <text evidence="4 9 10">Belongs to the triosephosphate isomerase family.</text>
</comment>
<name>A0A1T5CFN2_9HYPH</name>
<dbReference type="NCBIfam" id="TIGR00419">
    <property type="entry name" value="tim"/>
    <property type="match status" value="1"/>
</dbReference>
<dbReference type="GO" id="GO:0046166">
    <property type="term" value="P:glyceraldehyde-3-phosphate biosynthetic process"/>
    <property type="evidence" value="ECO:0007669"/>
    <property type="project" value="TreeGrafter"/>
</dbReference>
<keyword evidence="5 9" id="KW-0312">Gluconeogenesis</keyword>
<dbReference type="PANTHER" id="PTHR21139:SF42">
    <property type="entry name" value="TRIOSEPHOSPHATE ISOMERASE"/>
    <property type="match status" value="1"/>
</dbReference>
<comment type="subunit">
    <text evidence="9 10">Homodimer.</text>
</comment>
<evidence type="ECO:0000256" key="9">
    <source>
        <dbReference type="HAMAP-Rule" id="MF_00147"/>
    </source>
</evidence>
<feature type="binding site" evidence="9">
    <location>
        <begin position="257"/>
        <end position="258"/>
    </location>
    <ligand>
        <name>substrate</name>
    </ligand>
</feature>
<dbReference type="FunFam" id="3.20.20.70:FF:000016">
    <property type="entry name" value="Triosephosphate isomerase"/>
    <property type="match status" value="1"/>
</dbReference>
<dbReference type="PROSITE" id="PS00171">
    <property type="entry name" value="TIM_1"/>
    <property type="match status" value="1"/>
</dbReference>
<dbReference type="GO" id="GO:0006096">
    <property type="term" value="P:glycolytic process"/>
    <property type="evidence" value="ECO:0007669"/>
    <property type="project" value="UniProtKB-UniRule"/>
</dbReference>
<dbReference type="UniPathway" id="UPA00109">
    <property type="reaction ID" value="UER00189"/>
</dbReference>
<evidence type="ECO:0000256" key="8">
    <source>
        <dbReference type="ARBA" id="ARBA00023235"/>
    </source>
</evidence>
<dbReference type="PANTHER" id="PTHR21139">
    <property type="entry name" value="TRIOSEPHOSPHATE ISOMERASE"/>
    <property type="match status" value="1"/>
</dbReference>
<dbReference type="Proteomes" id="UP000190130">
    <property type="component" value="Unassembled WGS sequence"/>
</dbReference>
<dbReference type="GO" id="GO:0005829">
    <property type="term" value="C:cytosol"/>
    <property type="evidence" value="ECO:0007669"/>
    <property type="project" value="TreeGrafter"/>
</dbReference>
<comment type="pathway">
    <text evidence="2 9 10">Carbohydrate degradation; glycolysis; D-glyceraldehyde 3-phosphate from glycerone phosphate: step 1/1.</text>
</comment>
<feature type="active site" description="Electrophile" evidence="9">
    <location>
        <position position="120"/>
    </location>
</feature>
<dbReference type="CDD" id="cd00311">
    <property type="entry name" value="TIM"/>
    <property type="match status" value="1"/>
</dbReference>
<evidence type="ECO:0000256" key="3">
    <source>
        <dbReference type="ARBA" id="ARBA00004939"/>
    </source>
</evidence>
<feature type="binding site" evidence="9">
    <location>
        <position position="236"/>
    </location>
    <ligand>
        <name>substrate</name>
    </ligand>
</feature>
<dbReference type="AlphaFoldDB" id="A0A1T5CFN2"/>
<dbReference type="EC" id="5.3.1.1" evidence="9 10"/>
<evidence type="ECO:0000313" key="12">
    <source>
        <dbReference type="Proteomes" id="UP000190130"/>
    </source>
</evidence>
<comment type="catalytic activity">
    <reaction evidence="1">
        <text>L-erythrulose 1-phosphate = D-erythrulose 4-phosphate</text>
        <dbReference type="Rhea" id="RHEA:49588"/>
        <dbReference type="ChEBI" id="CHEBI:58002"/>
        <dbReference type="ChEBI" id="CHEBI:90796"/>
        <dbReference type="EC" id="5.3.1.33"/>
    </reaction>
</comment>